<dbReference type="Proteomes" id="UP000256964">
    <property type="component" value="Unassembled WGS sequence"/>
</dbReference>
<keyword evidence="3" id="KW-0862">Zinc</keyword>
<keyword evidence="2 4" id="KW-0863">Zinc-finger</keyword>
<evidence type="ECO:0000256" key="4">
    <source>
        <dbReference type="PROSITE-ProRule" id="PRU00134"/>
    </source>
</evidence>
<evidence type="ECO:0000259" key="5">
    <source>
        <dbReference type="PROSITE" id="PS50865"/>
    </source>
</evidence>
<evidence type="ECO:0000256" key="2">
    <source>
        <dbReference type="ARBA" id="ARBA00022771"/>
    </source>
</evidence>
<dbReference type="Gene3D" id="6.10.140.2220">
    <property type="match status" value="1"/>
</dbReference>
<dbReference type="InterPro" id="IPR002893">
    <property type="entry name" value="Znf_MYND"/>
</dbReference>
<dbReference type="Pfam" id="PF01753">
    <property type="entry name" value="zf-MYND"/>
    <property type="match status" value="1"/>
</dbReference>
<feature type="domain" description="MYND-type" evidence="5">
    <location>
        <begin position="30"/>
        <end position="73"/>
    </location>
</feature>
<reference evidence="6 7" key="1">
    <citation type="journal article" date="2018" name="Biotechnol. Biofuels">
        <title>Integrative visual omics of the white-rot fungus Polyporus brumalis exposes the biotechnological potential of its oxidative enzymes for delignifying raw plant biomass.</title>
        <authorList>
            <person name="Miyauchi S."/>
            <person name="Rancon A."/>
            <person name="Drula E."/>
            <person name="Hage H."/>
            <person name="Chaduli D."/>
            <person name="Favel A."/>
            <person name="Grisel S."/>
            <person name="Henrissat B."/>
            <person name="Herpoel-Gimbert I."/>
            <person name="Ruiz-Duenas F.J."/>
            <person name="Chevret D."/>
            <person name="Hainaut M."/>
            <person name="Lin J."/>
            <person name="Wang M."/>
            <person name="Pangilinan J."/>
            <person name="Lipzen A."/>
            <person name="Lesage-Meessen L."/>
            <person name="Navarro D."/>
            <person name="Riley R."/>
            <person name="Grigoriev I.V."/>
            <person name="Zhou S."/>
            <person name="Raouche S."/>
            <person name="Rosso M.N."/>
        </authorList>
    </citation>
    <scope>NUCLEOTIDE SEQUENCE [LARGE SCALE GENOMIC DNA]</scope>
    <source>
        <strain evidence="6 7">BRFM 1820</strain>
    </source>
</reference>
<dbReference type="AlphaFoldDB" id="A0A371DI33"/>
<keyword evidence="7" id="KW-1185">Reference proteome</keyword>
<keyword evidence="1" id="KW-0479">Metal-binding</keyword>
<evidence type="ECO:0000313" key="7">
    <source>
        <dbReference type="Proteomes" id="UP000256964"/>
    </source>
</evidence>
<evidence type="ECO:0000256" key="3">
    <source>
        <dbReference type="ARBA" id="ARBA00022833"/>
    </source>
</evidence>
<proteinExistence type="predicted"/>
<dbReference type="EMBL" id="KZ857391">
    <property type="protein sequence ID" value="RDX52190.1"/>
    <property type="molecule type" value="Genomic_DNA"/>
</dbReference>
<dbReference type="SUPFAM" id="SSF144232">
    <property type="entry name" value="HIT/MYND zinc finger-like"/>
    <property type="match status" value="1"/>
</dbReference>
<dbReference type="GO" id="GO:0008270">
    <property type="term" value="F:zinc ion binding"/>
    <property type="evidence" value="ECO:0007669"/>
    <property type="project" value="UniProtKB-KW"/>
</dbReference>
<dbReference type="OrthoDB" id="2945048at2759"/>
<sequence length="255" mass="28974">MDASATTCSHVYCQNGLFYDAEPLRTHAQCQHCRKDSETNATLALKRCTGCFIDAYCSEECQQAAWKDHKDACKYHSSQLRAQAEKIAQNPAAWPELTEWVAIHHDAFMNATLARYLKVCEEQPDTPFARVAAKNFLFLTVPYKKDSSLPAEDRFMLFAARLSRKNDPFTYFFDEYVSAGRKAAIEKGKLDYGDAYAGTGSFLVWAMYGPGQGVPFVRHFSVDEARARAKPACCDPLDYVNEHIAHVELHYERWK</sequence>
<protein>
    <recommendedName>
        <fullName evidence="5">MYND-type domain-containing protein</fullName>
    </recommendedName>
</protein>
<gene>
    <name evidence="6" type="ORF">OH76DRAFT_196564</name>
</gene>
<evidence type="ECO:0000256" key="1">
    <source>
        <dbReference type="ARBA" id="ARBA00022723"/>
    </source>
</evidence>
<name>A0A371DI33_9APHY</name>
<dbReference type="PROSITE" id="PS50865">
    <property type="entry name" value="ZF_MYND_2"/>
    <property type="match status" value="1"/>
</dbReference>
<organism evidence="6 7">
    <name type="scientific">Lentinus brumalis</name>
    <dbReference type="NCBI Taxonomy" id="2498619"/>
    <lineage>
        <taxon>Eukaryota</taxon>
        <taxon>Fungi</taxon>
        <taxon>Dikarya</taxon>
        <taxon>Basidiomycota</taxon>
        <taxon>Agaricomycotina</taxon>
        <taxon>Agaricomycetes</taxon>
        <taxon>Polyporales</taxon>
        <taxon>Polyporaceae</taxon>
        <taxon>Lentinus</taxon>
    </lineage>
</organism>
<accession>A0A371DI33</accession>
<evidence type="ECO:0000313" key="6">
    <source>
        <dbReference type="EMBL" id="RDX52190.1"/>
    </source>
</evidence>